<sequence length="105" mass="12351">MNFNNMIDDCNISWVEEFYANAYGREEDDYTSFVRGVEISYAPNVIDAVFGFRPEEHCLLRQRRADGQTEEEFVEILHELALPVKDWRYNSLGQRSHLNATEMEP</sequence>
<evidence type="ECO:0000313" key="2">
    <source>
        <dbReference type="EMBL" id="MCI47406.1"/>
    </source>
</evidence>
<accession>A0A392SHR7</accession>
<keyword evidence="3" id="KW-1185">Reference proteome</keyword>
<proteinExistence type="predicted"/>
<dbReference type="Pfam" id="PF20167">
    <property type="entry name" value="Transposase_32"/>
    <property type="match status" value="1"/>
</dbReference>
<reference evidence="2 3" key="1">
    <citation type="journal article" date="2018" name="Front. Plant Sci.">
        <title>Red Clover (Trifolium pratense) and Zigzag Clover (T. medium) - A Picture of Genomic Similarities and Differences.</title>
        <authorList>
            <person name="Dluhosova J."/>
            <person name="Istvanek J."/>
            <person name="Nedelnik J."/>
            <person name="Repkova J."/>
        </authorList>
    </citation>
    <scope>NUCLEOTIDE SEQUENCE [LARGE SCALE GENOMIC DNA]</scope>
    <source>
        <strain evidence="3">cv. 10/8</strain>
        <tissue evidence="2">Leaf</tissue>
    </source>
</reference>
<dbReference type="Proteomes" id="UP000265520">
    <property type="component" value="Unassembled WGS sequence"/>
</dbReference>
<dbReference type="EMBL" id="LXQA010371994">
    <property type="protein sequence ID" value="MCI47406.1"/>
    <property type="molecule type" value="Genomic_DNA"/>
</dbReference>
<dbReference type="InterPro" id="IPR046796">
    <property type="entry name" value="Transposase_32_dom"/>
</dbReference>
<dbReference type="AlphaFoldDB" id="A0A392SHR7"/>
<name>A0A392SHR7_9FABA</name>
<protein>
    <recommendedName>
        <fullName evidence="1">Putative plant transposon protein domain-containing protein</fullName>
    </recommendedName>
</protein>
<feature type="non-terminal residue" evidence="2">
    <location>
        <position position="105"/>
    </location>
</feature>
<evidence type="ECO:0000259" key="1">
    <source>
        <dbReference type="Pfam" id="PF20167"/>
    </source>
</evidence>
<feature type="domain" description="Putative plant transposon protein" evidence="1">
    <location>
        <begin position="2"/>
        <end position="100"/>
    </location>
</feature>
<comment type="caution">
    <text evidence="2">The sequence shown here is derived from an EMBL/GenBank/DDBJ whole genome shotgun (WGS) entry which is preliminary data.</text>
</comment>
<organism evidence="2 3">
    <name type="scientific">Trifolium medium</name>
    <dbReference type="NCBI Taxonomy" id="97028"/>
    <lineage>
        <taxon>Eukaryota</taxon>
        <taxon>Viridiplantae</taxon>
        <taxon>Streptophyta</taxon>
        <taxon>Embryophyta</taxon>
        <taxon>Tracheophyta</taxon>
        <taxon>Spermatophyta</taxon>
        <taxon>Magnoliopsida</taxon>
        <taxon>eudicotyledons</taxon>
        <taxon>Gunneridae</taxon>
        <taxon>Pentapetalae</taxon>
        <taxon>rosids</taxon>
        <taxon>fabids</taxon>
        <taxon>Fabales</taxon>
        <taxon>Fabaceae</taxon>
        <taxon>Papilionoideae</taxon>
        <taxon>50 kb inversion clade</taxon>
        <taxon>NPAAA clade</taxon>
        <taxon>Hologalegina</taxon>
        <taxon>IRL clade</taxon>
        <taxon>Trifolieae</taxon>
        <taxon>Trifolium</taxon>
    </lineage>
</organism>
<evidence type="ECO:0000313" key="3">
    <source>
        <dbReference type="Proteomes" id="UP000265520"/>
    </source>
</evidence>